<dbReference type="GO" id="GO:0046872">
    <property type="term" value="F:metal ion binding"/>
    <property type="evidence" value="ECO:0007669"/>
    <property type="project" value="UniProtKB-KW"/>
</dbReference>
<feature type="region of interest" description="Disordered" evidence="5">
    <location>
        <begin position="392"/>
        <end position="428"/>
    </location>
</feature>
<keyword evidence="3 4" id="KW-0440">LIM domain</keyword>
<dbReference type="InterPro" id="IPR001781">
    <property type="entry name" value="Znf_LIM"/>
</dbReference>
<dbReference type="Ensembl" id="ENSCSET00000014560.1">
    <property type="protein sequence ID" value="ENSCSEP00000014390.1"/>
    <property type="gene ID" value="ENSCSEG00000009263.1"/>
</dbReference>
<name>A0A3P8VPL4_CYNSE</name>
<dbReference type="OMA" id="NQQVFHV"/>
<evidence type="ECO:0000256" key="3">
    <source>
        <dbReference type="ARBA" id="ARBA00023038"/>
    </source>
</evidence>
<feature type="region of interest" description="Disordered" evidence="5">
    <location>
        <begin position="48"/>
        <end position="186"/>
    </location>
</feature>
<feature type="compositionally biased region" description="Acidic residues" evidence="5">
    <location>
        <begin position="691"/>
        <end position="715"/>
    </location>
</feature>
<keyword evidence="1 4" id="KW-0479">Metal-binding</keyword>
<dbReference type="GeneTree" id="ENSGT00940000158313"/>
<feature type="compositionally biased region" description="Basic and acidic residues" evidence="5">
    <location>
        <begin position="494"/>
        <end position="524"/>
    </location>
</feature>
<proteinExistence type="predicted"/>
<reference evidence="7 8" key="1">
    <citation type="journal article" date="2014" name="Nat. Genet.">
        <title>Whole-genome sequence of a flatfish provides insights into ZW sex chromosome evolution and adaptation to a benthic lifestyle.</title>
        <authorList>
            <person name="Chen S."/>
            <person name="Zhang G."/>
            <person name="Shao C."/>
            <person name="Huang Q."/>
            <person name="Liu G."/>
            <person name="Zhang P."/>
            <person name="Song W."/>
            <person name="An N."/>
            <person name="Chalopin D."/>
            <person name="Volff J.N."/>
            <person name="Hong Y."/>
            <person name="Li Q."/>
            <person name="Sha Z."/>
            <person name="Zhou H."/>
            <person name="Xie M."/>
            <person name="Yu Q."/>
            <person name="Liu Y."/>
            <person name="Xiang H."/>
            <person name="Wang N."/>
            <person name="Wu K."/>
            <person name="Yang C."/>
            <person name="Zhou Q."/>
            <person name="Liao X."/>
            <person name="Yang L."/>
            <person name="Hu Q."/>
            <person name="Zhang J."/>
            <person name="Meng L."/>
            <person name="Jin L."/>
            <person name="Tian Y."/>
            <person name="Lian J."/>
            <person name="Yang J."/>
            <person name="Miao G."/>
            <person name="Liu S."/>
            <person name="Liang Z."/>
            <person name="Yan F."/>
            <person name="Li Y."/>
            <person name="Sun B."/>
            <person name="Zhang H."/>
            <person name="Zhang J."/>
            <person name="Zhu Y."/>
            <person name="Du M."/>
            <person name="Zhao Y."/>
            <person name="Schartl M."/>
            <person name="Tang Q."/>
            <person name="Wang J."/>
        </authorList>
    </citation>
    <scope>NUCLEOTIDE SEQUENCE</scope>
</reference>
<dbReference type="Pfam" id="PF00412">
    <property type="entry name" value="LIM"/>
    <property type="match status" value="1"/>
</dbReference>
<dbReference type="Proteomes" id="UP000265120">
    <property type="component" value="Chromosome 10"/>
</dbReference>
<feature type="region of interest" description="Disordered" evidence="5">
    <location>
        <begin position="442"/>
        <end position="719"/>
    </location>
</feature>
<feature type="compositionally biased region" description="Acidic residues" evidence="5">
    <location>
        <begin position="636"/>
        <end position="660"/>
    </location>
</feature>
<evidence type="ECO:0000313" key="8">
    <source>
        <dbReference type="Proteomes" id="UP000265120"/>
    </source>
</evidence>
<feature type="compositionally biased region" description="Acidic residues" evidence="5">
    <location>
        <begin position="589"/>
        <end position="615"/>
    </location>
</feature>
<keyword evidence="8" id="KW-1185">Reference proteome</keyword>
<feature type="domain" description="LIM zinc-binding" evidence="6">
    <location>
        <begin position="313"/>
        <end position="373"/>
    </location>
</feature>
<feature type="compositionally biased region" description="Polar residues" evidence="5">
    <location>
        <begin position="571"/>
        <end position="588"/>
    </location>
</feature>
<evidence type="ECO:0000256" key="1">
    <source>
        <dbReference type="ARBA" id="ARBA00022723"/>
    </source>
</evidence>
<dbReference type="FunFam" id="2.10.110.10:FF:000002">
    <property type="entry name" value="LIM domain and actin-binding 1"/>
    <property type="match status" value="1"/>
</dbReference>
<accession>A0A3P8VPL4</accession>
<dbReference type="SMART" id="SM00132">
    <property type="entry name" value="LIM"/>
    <property type="match status" value="1"/>
</dbReference>
<reference evidence="7" key="3">
    <citation type="submission" date="2025-09" db="UniProtKB">
        <authorList>
            <consortium name="Ensembl"/>
        </authorList>
    </citation>
    <scope>IDENTIFICATION</scope>
</reference>
<organism evidence="7 8">
    <name type="scientific">Cynoglossus semilaevis</name>
    <name type="common">Tongue sole</name>
    <dbReference type="NCBI Taxonomy" id="244447"/>
    <lineage>
        <taxon>Eukaryota</taxon>
        <taxon>Metazoa</taxon>
        <taxon>Chordata</taxon>
        <taxon>Craniata</taxon>
        <taxon>Vertebrata</taxon>
        <taxon>Euteleostomi</taxon>
        <taxon>Actinopterygii</taxon>
        <taxon>Neopterygii</taxon>
        <taxon>Teleostei</taxon>
        <taxon>Neoteleostei</taxon>
        <taxon>Acanthomorphata</taxon>
        <taxon>Carangaria</taxon>
        <taxon>Pleuronectiformes</taxon>
        <taxon>Pleuronectoidei</taxon>
        <taxon>Cynoglossidae</taxon>
        <taxon>Cynoglossinae</taxon>
        <taxon>Cynoglossus</taxon>
    </lineage>
</organism>
<evidence type="ECO:0000256" key="2">
    <source>
        <dbReference type="ARBA" id="ARBA00022833"/>
    </source>
</evidence>
<feature type="compositionally biased region" description="Basic and acidic residues" evidence="5">
    <location>
        <begin position="449"/>
        <end position="459"/>
    </location>
</feature>
<dbReference type="SUPFAM" id="SSF57716">
    <property type="entry name" value="Glucocorticoid receptor-like (DNA-binding domain)"/>
    <property type="match status" value="2"/>
</dbReference>
<feature type="compositionally biased region" description="Polar residues" evidence="5">
    <location>
        <begin position="80"/>
        <end position="105"/>
    </location>
</feature>
<feature type="region of interest" description="Disordered" evidence="5">
    <location>
        <begin position="252"/>
        <end position="306"/>
    </location>
</feature>
<feature type="compositionally biased region" description="Polar residues" evidence="5">
    <location>
        <begin position="283"/>
        <end position="306"/>
    </location>
</feature>
<dbReference type="InterPro" id="IPR028740">
    <property type="entry name" value="EPLIN_Lim_dom"/>
</dbReference>
<sequence>MASVAPFSRRQWASQSLRVTAKELSIVNARGKNNAIAERFSKYQMAAEEGNADKKKMVAEPVSPTLRSGNLSVLKKRWEQQQQQPSSSHKTLTQENAPSRPNNPETHPPGHQPTSRELTEPRSDVLKSSSLSQGEDSDPETHSPISQHQAAQPEDLSDMEASRDSQGLQRAAAAAAAAEVPECEKPSVPLNSLKMMFEKGENLSDQVSREQTMDQIMGDGSLADSTPLRDRMALYQAAISKQDVNTDQLDSFCGKQKENVPPFNLDMSPESEPNGRKGFPAESNGSAPGTPASNQKDSSQPRTPRNFQLPIRETCVSCLKTVYPLERLVANQSIYHSSCFRCFHCNSKLSLVNYASLHNSVYCKPHFNQLFKAKGNYDEGFGHRPHKELWETKGESCETSPQSNDQTRPTVQSSSSASDLDSPSVEDSPLAKVNVLTATMEALGQGTPEKSDRPAEARRLKISWPPRTESEDGGCGAATVADGGSAGKLIKAKWPPEEELHASANEHAEEISCLRRSSSLKERSMPFTLAKQSEESPAPEAGRQSPPPPEEEQLLSPEPSNMELQHGGCIQLSQSLTEDSCVDIQSSSGEEEEDKEEEEEEQQQEVEEVEEEDMKSEDNHVTQEEDEEALGGQPEQQEEEEEEEEEQMEEEQIEEEDGGVLDEMSAEPTAVPPPEAEVEVSRSPQDVGFWDSEEVDDKEEEPEQQQQQEEEEALTVEEMIKRNRYYEDEEEEEEDMEEAYAFCVIYSTEGELQILFFFCKMTEKLEHGKQRYIKMGTKEKKLKSYLHDRQLILGSTLDVCCLGSPADRQIYKYIQYIN</sequence>
<protein>
    <submittedName>
        <fullName evidence="7">LIM domain and actin binding 1a</fullName>
    </submittedName>
</protein>
<evidence type="ECO:0000313" key="7">
    <source>
        <dbReference type="Ensembl" id="ENSCSEP00000014390.1"/>
    </source>
</evidence>
<dbReference type="PROSITE" id="PS50023">
    <property type="entry name" value="LIM_DOMAIN_2"/>
    <property type="match status" value="1"/>
</dbReference>
<dbReference type="CDD" id="cd09485">
    <property type="entry name" value="LIM_Eplin_alpha_beta"/>
    <property type="match status" value="1"/>
</dbReference>
<feature type="compositionally biased region" description="Low complexity" evidence="5">
    <location>
        <begin position="413"/>
        <end position="423"/>
    </location>
</feature>
<evidence type="ECO:0000259" key="6">
    <source>
        <dbReference type="PROSITE" id="PS50023"/>
    </source>
</evidence>
<dbReference type="Gene3D" id="2.10.110.10">
    <property type="entry name" value="Cysteine Rich Protein"/>
    <property type="match status" value="1"/>
</dbReference>
<evidence type="ECO:0000256" key="4">
    <source>
        <dbReference type="PROSITE-ProRule" id="PRU00125"/>
    </source>
</evidence>
<feature type="compositionally biased region" description="Polar residues" evidence="5">
    <location>
        <begin position="397"/>
        <end position="412"/>
    </location>
</feature>
<dbReference type="PROSITE" id="PS00478">
    <property type="entry name" value="LIM_DOMAIN_1"/>
    <property type="match status" value="1"/>
</dbReference>
<evidence type="ECO:0000256" key="5">
    <source>
        <dbReference type="SAM" id="MobiDB-lite"/>
    </source>
</evidence>
<reference evidence="7" key="2">
    <citation type="submission" date="2025-08" db="UniProtKB">
        <authorList>
            <consortium name="Ensembl"/>
        </authorList>
    </citation>
    <scope>IDENTIFICATION</scope>
</reference>
<dbReference type="AlphaFoldDB" id="A0A3P8VPL4"/>
<keyword evidence="2 4" id="KW-0862">Zinc</keyword>
<dbReference type="InParanoid" id="A0A3P8VPL4"/>
<dbReference type="PANTHER" id="PTHR24206">
    <property type="entry name" value="OS06G0237300 PROTEIN"/>
    <property type="match status" value="1"/>
</dbReference>